<comment type="function">
    <text evidence="1">Involved in DNA recombination.</text>
</comment>
<reference evidence="7 8" key="1">
    <citation type="journal article" date="2020" name="Biotechnol. Biofuels">
        <title>New insights from the biogas microbiome by comprehensive genome-resolved metagenomics of nearly 1600 species originating from multiple anaerobic digesters.</title>
        <authorList>
            <person name="Campanaro S."/>
            <person name="Treu L."/>
            <person name="Rodriguez-R L.M."/>
            <person name="Kovalovszki A."/>
            <person name="Ziels R.M."/>
            <person name="Maus I."/>
            <person name="Zhu X."/>
            <person name="Kougias P.G."/>
            <person name="Basile A."/>
            <person name="Luo G."/>
            <person name="Schluter A."/>
            <person name="Konstantinidis K.T."/>
            <person name="Angelidaki I."/>
        </authorList>
    </citation>
    <scope>NUCLEOTIDE SEQUENCE [LARGE SCALE GENOMIC DNA]</scope>
    <source>
        <strain evidence="7">AS05jafATM_89</strain>
    </source>
</reference>
<evidence type="ECO:0000256" key="4">
    <source>
        <dbReference type="ARBA" id="ARBA00023172"/>
    </source>
</evidence>
<evidence type="ECO:0000256" key="1">
    <source>
        <dbReference type="ARBA" id="ARBA00003416"/>
    </source>
</evidence>
<dbReference type="PANTHER" id="PTHR30563">
    <property type="entry name" value="DNA RECOMBINATION PROTEIN RMUC"/>
    <property type="match status" value="1"/>
</dbReference>
<comment type="similarity">
    <text evidence="2">Belongs to the RmuC family.</text>
</comment>
<dbReference type="EMBL" id="DUTP01000003">
    <property type="protein sequence ID" value="HHX99335.1"/>
    <property type="molecule type" value="Genomic_DNA"/>
</dbReference>
<evidence type="ECO:0000256" key="6">
    <source>
        <dbReference type="SAM" id="Phobius"/>
    </source>
</evidence>
<comment type="caution">
    <text evidence="7">The sequence shown here is derived from an EMBL/GenBank/DDBJ whole genome shotgun (WGS) entry which is preliminary data.</text>
</comment>
<dbReference type="Proteomes" id="UP000576550">
    <property type="component" value="Unassembled WGS sequence"/>
</dbReference>
<keyword evidence="3 5" id="KW-0175">Coiled coil</keyword>
<name>A0A832QC51_9BACT</name>
<evidence type="ECO:0000313" key="7">
    <source>
        <dbReference type="EMBL" id="HHX99335.1"/>
    </source>
</evidence>
<dbReference type="AlphaFoldDB" id="A0A832QC51"/>
<sequence>MSDSLLVIIALVGGVLLGVGISFLFKRGSKKATEEMEDSISNKLNELLPDVLSKANEDLVRMANEKLSSETKQNRVDLENKREEITRIVKEMEKYMKGAEKERIDTYSALKTSVDESRKITEQLSVSTEGLKKVLSDNQVRGQFGEQVAEDLLKMAGFVKGVDYEFNKQQEGTKTRPDFSVFLPDGTRINVDSKFPYANLQKMSETDDKGMKLAYMKDFEKDVREKIKQVTSRDYISPEDNTVDFVILFIPNEMIFSYIYDKMPEICQEAVEKRVVLAGPFSFTAMLRMIRQSYENFRVQKNIHNIIGHVKEFEKEFGVFSEAFYKIGDRLDSLHKQYTDVSTTRFRQLERKIDKVKLEGLDKQQTEQLLVDIKKEE</sequence>
<evidence type="ECO:0000256" key="2">
    <source>
        <dbReference type="ARBA" id="ARBA00009840"/>
    </source>
</evidence>
<organism evidence="7 8">
    <name type="scientific">Candidatus Dojkabacteria bacterium</name>
    <dbReference type="NCBI Taxonomy" id="2099670"/>
    <lineage>
        <taxon>Bacteria</taxon>
        <taxon>Candidatus Dojkabacteria</taxon>
    </lineage>
</organism>
<accession>A0A832QC51</accession>
<dbReference type="GO" id="GO:0006310">
    <property type="term" value="P:DNA recombination"/>
    <property type="evidence" value="ECO:0007669"/>
    <property type="project" value="UniProtKB-KW"/>
</dbReference>
<proteinExistence type="inferred from homology"/>
<gene>
    <name evidence="7" type="ORF">GX533_01460</name>
</gene>
<feature type="transmembrane region" description="Helical" evidence="6">
    <location>
        <begin position="6"/>
        <end position="25"/>
    </location>
</feature>
<dbReference type="InterPro" id="IPR003798">
    <property type="entry name" value="DNA_recombination_RmuC"/>
</dbReference>
<evidence type="ECO:0000313" key="8">
    <source>
        <dbReference type="Proteomes" id="UP000576550"/>
    </source>
</evidence>
<feature type="coiled-coil region" evidence="5">
    <location>
        <begin position="75"/>
        <end position="102"/>
    </location>
</feature>
<dbReference type="Pfam" id="PF02646">
    <property type="entry name" value="RmuC"/>
    <property type="match status" value="1"/>
</dbReference>
<evidence type="ECO:0000256" key="5">
    <source>
        <dbReference type="SAM" id="Coils"/>
    </source>
</evidence>
<keyword evidence="6" id="KW-0472">Membrane</keyword>
<keyword evidence="6" id="KW-1133">Transmembrane helix</keyword>
<keyword evidence="6" id="KW-0812">Transmembrane</keyword>
<evidence type="ECO:0000256" key="3">
    <source>
        <dbReference type="ARBA" id="ARBA00023054"/>
    </source>
</evidence>
<protein>
    <submittedName>
        <fullName evidence="7">DNA recombination protein RmuC</fullName>
    </submittedName>
</protein>
<dbReference type="PANTHER" id="PTHR30563:SF0">
    <property type="entry name" value="DNA RECOMBINATION PROTEIN RMUC"/>
    <property type="match status" value="1"/>
</dbReference>
<keyword evidence="4" id="KW-0233">DNA recombination</keyword>